<evidence type="ECO:0000313" key="1">
    <source>
        <dbReference type="EMBL" id="AUN98271.1"/>
    </source>
</evidence>
<dbReference type="OrthoDB" id="5288304at2"/>
<dbReference type="KEGG" id="bsto:C0V70_09170"/>
<keyword evidence="2" id="KW-1185">Reference proteome</keyword>
<protein>
    <submittedName>
        <fullName evidence="1">Uncharacterized protein</fullName>
    </submittedName>
</protein>
<name>A0A2K9NRX7_BACTC</name>
<dbReference type="SUPFAM" id="SSF54001">
    <property type="entry name" value="Cysteine proteinases"/>
    <property type="match status" value="1"/>
</dbReference>
<dbReference type="RefSeq" id="WP_102243562.1">
    <property type="nucleotide sequence ID" value="NZ_CP025704.1"/>
</dbReference>
<gene>
    <name evidence="1" type="ORF">C0V70_09170</name>
</gene>
<sequence length="296" mass="33484">MRALLFTLLFTFKAMALDCTDVMVETKYMPKNNNQGNLNWCFAWTAADLLSTFEETPLSAYDVALQYHNHPAIRDEEIKKYTDVGGNDGAALIVSLQGKGLCLESQTNYTGSDWEKLSAMVEELSDPDKTLVQTICEHGLRDQQPFKDLSNKVIKILNKLSGDKKMAALLDVTCGERHQFKNKYGVGTRAIENFSQAQMMDKLDQLLTQKSPAAVAYDVDLIMSPADYQGVEANHSSTIIGRRKNPDNGQCEYLIKNSWGDRCPRRATVKCTSGNYWVPRDTLKNNMYEINWLQKR</sequence>
<dbReference type="EMBL" id="CP025704">
    <property type="protein sequence ID" value="AUN98271.1"/>
    <property type="molecule type" value="Genomic_DNA"/>
</dbReference>
<organism evidence="1 2">
    <name type="scientific">Bacteriovorax stolpii</name>
    <name type="common">Bdellovibrio stolpii</name>
    <dbReference type="NCBI Taxonomy" id="960"/>
    <lineage>
        <taxon>Bacteria</taxon>
        <taxon>Pseudomonadati</taxon>
        <taxon>Bdellovibrionota</taxon>
        <taxon>Bacteriovoracia</taxon>
        <taxon>Bacteriovoracales</taxon>
        <taxon>Bacteriovoracaceae</taxon>
        <taxon>Bacteriovorax</taxon>
    </lineage>
</organism>
<proteinExistence type="predicted"/>
<reference evidence="1 2" key="1">
    <citation type="submission" date="2018-01" db="EMBL/GenBank/DDBJ databases">
        <title>Complete genome sequence of Bacteriovorax stolpii DSM12778.</title>
        <authorList>
            <person name="Tang B."/>
            <person name="Chang J."/>
        </authorList>
    </citation>
    <scope>NUCLEOTIDE SEQUENCE [LARGE SCALE GENOMIC DNA]</scope>
    <source>
        <strain evidence="1 2">DSM 12778</strain>
    </source>
</reference>
<dbReference type="InterPro" id="IPR038765">
    <property type="entry name" value="Papain-like_cys_pep_sf"/>
</dbReference>
<accession>A0A2K9NRX7</accession>
<evidence type="ECO:0000313" key="2">
    <source>
        <dbReference type="Proteomes" id="UP000235584"/>
    </source>
</evidence>
<dbReference type="AlphaFoldDB" id="A0A2K9NRX7"/>
<dbReference type="Proteomes" id="UP000235584">
    <property type="component" value="Chromosome"/>
</dbReference>
<dbReference type="Gene3D" id="3.90.70.10">
    <property type="entry name" value="Cysteine proteinases"/>
    <property type="match status" value="1"/>
</dbReference>